<dbReference type="EMBL" id="PUGF01000003">
    <property type="protein sequence ID" value="PRC94427.1"/>
    <property type="molecule type" value="Genomic_DNA"/>
</dbReference>
<gene>
    <name evidence="4" type="ORF">S2091_1048</name>
</gene>
<evidence type="ECO:0000256" key="2">
    <source>
        <dbReference type="SAM" id="SignalP"/>
    </source>
</evidence>
<evidence type="ECO:0000313" key="5">
    <source>
        <dbReference type="Proteomes" id="UP000237839"/>
    </source>
</evidence>
<keyword evidence="2" id="KW-0732">Signal</keyword>
<sequence length="192" mass="21334">MKKLFGFIAALTLLASSQVFAQTTKPTQESLQKLFEITEVSSMIPKLQSQLEAAVNHLVQEAMKGKTITPDQQKALDAFRAKIIKIQNDEISWNAMEPRIAEIYGNTLSQADVDGMIAFYQSPAGISFSKKMPEIMQQTMNMMQKMMGPLMEKMGAAQAELAQDLKPEVKSDVKPEVNPDLKPELTQASPQK</sequence>
<feature type="signal peptide" evidence="2">
    <location>
        <begin position="1"/>
        <end position="21"/>
    </location>
</feature>
<comment type="caution">
    <text evidence="4">The sequence shown here is derived from an EMBL/GenBank/DDBJ whole genome shotgun (WGS) entry which is preliminary data.</text>
</comment>
<reference evidence="4 5" key="1">
    <citation type="submission" date="2018-02" db="EMBL/GenBank/DDBJ databases">
        <title>Solimicrobium silvestre gen. nov., sp. nov., isolated from alpine forest soil.</title>
        <authorList>
            <person name="Margesin R."/>
            <person name="Albuquerque L."/>
            <person name="Zhang D.-C."/>
            <person name="Froufe H.J.C."/>
            <person name="Severino R."/>
            <person name="Roxo I."/>
            <person name="Egas C."/>
            <person name="Da Costa M.S."/>
        </authorList>
    </citation>
    <scope>NUCLEOTIDE SEQUENCE [LARGE SCALE GENOMIC DNA]</scope>
    <source>
        <strain evidence="4 5">S20-91</strain>
    </source>
</reference>
<dbReference type="AlphaFoldDB" id="A0A2S9H392"/>
<feature type="domain" description="DUF2059" evidence="3">
    <location>
        <begin position="95"/>
        <end position="152"/>
    </location>
</feature>
<dbReference type="Pfam" id="PF09832">
    <property type="entry name" value="DUF2059"/>
    <property type="match status" value="1"/>
</dbReference>
<evidence type="ECO:0000256" key="1">
    <source>
        <dbReference type="SAM" id="MobiDB-lite"/>
    </source>
</evidence>
<protein>
    <submittedName>
        <fullName evidence="4">Uncharacterized protein conserved in bacteria (DUF2059)</fullName>
    </submittedName>
</protein>
<accession>A0A2S9H392</accession>
<evidence type="ECO:0000259" key="3">
    <source>
        <dbReference type="Pfam" id="PF09832"/>
    </source>
</evidence>
<dbReference type="InterPro" id="IPR018637">
    <property type="entry name" value="DUF2059"/>
</dbReference>
<organism evidence="4 5">
    <name type="scientific">Solimicrobium silvestre</name>
    <dbReference type="NCBI Taxonomy" id="2099400"/>
    <lineage>
        <taxon>Bacteria</taxon>
        <taxon>Pseudomonadati</taxon>
        <taxon>Pseudomonadota</taxon>
        <taxon>Betaproteobacteria</taxon>
        <taxon>Burkholderiales</taxon>
        <taxon>Oxalobacteraceae</taxon>
        <taxon>Solimicrobium</taxon>
    </lineage>
</organism>
<proteinExistence type="predicted"/>
<feature type="chain" id="PRO_5015742577" evidence="2">
    <location>
        <begin position="22"/>
        <end position="192"/>
    </location>
</feature>
<evidence type="ECO:0000313" key="4">
    <source>
        <dbReference type="EMBL" id="PRC94427.1"/>
    </source>
</evidence>
<feature type="compositionally biased region" description="Basic and acidic residues" evidence="1">
    <location>
        <begin position="165"/>
        <end position="183"/>
    </location>
</feature>
<keyword evidence="5" id="KW-1185">Reference proteome</keyword>
<dbReference type="OrthoDB" id="490569at2"/>
<feature type="region of interest" description="Disordered" evidence="1">
    <location>
        <begin position="165"/>
        <end position="192"/>
    </location>
</feature>
<name>A0A2S9H392_9BURK</name>
<dbReference type="RefSeq" id="WP_105530735.1">
    <property type="nucleotide sequence ID" value="NZ_PUGF01000003.1"/>
</dbReference>
<dbReference type="Proteomes" id="UP000237839">
    <property type="component" value="Unassembled WGS sequence"/>
</dbReference>